<reference evidence="2 3" key="1">
    <citation type="journal article" date="2021" name="bioRxiv">
        <title>Unique metabolic strategies in Hadean analogues reveal hints for primordial physiology.</title>
        <authorList>
            <person name="Nobu M.K."/>
            <person name="Nakai R."/>
            <person name="Tamazawa S."/>
            <person name="Mori H."/>
            <person name="Toyoda A."/>
            <person name="Ijiri A."/>
            <person name="Suzuki S."/>
            <person name="Kurokawa K."/>
            <person name="Kamagata Y."/>
            <person name="Tamaki H."/>
        </authorList>
    </citation>
    <scope>NUCLEOTIDE SEQUENCE [LARGE SCALE GENOMIC DNA]</scope>
    <source>
        <strain evidence="2">BS525</strain>
    </source>
</reference>
<name>A0A9E2BHU5_PSYF1</name>
<protein>
    <submittedName>
        <fullName evidence="2">Uncharacterized protein</fullName>
    </submittedName>
</protein>
<dbReference type="AlphaFoldDB" id="A0A9E2BHU5"/>
<gene>
    <name evidence="2" type="ORF">DDT42_01738</name>
</gene>
<sequence>MNPKVEEIKPPEEVKEIKSSEEVKTLEDTKPAEGLKTEDIGKLLGILKEEEPEKKKRGRRKKGLEEITPEKLEIPDDAVVLIAKIPFFVISYLLKNKKYELDDYKAKVLVPAYKQLIDRYLPAYISDKPELVSIILIYSWHILECIEKTESQVSSLKS</sequence>
<proteinExistence type="predicted"/>
<comment type="caution">
    <text evidence="2">The sequence shown here is derived from an EMBL/GenBank/DDBJ whole genome shotgun (WGS) entry which is preliminary data.</text>
</comment>
<dbReference type="Proteomes" id="UP000811545">
    <property type="component" value="Unassembled WGS sequence"/>
</dbReference>
<evidence type="ECO:0000313" key="2">
    <source>
        <dbReference type="EMBL" id="MBT9145861.1"/>
    </source>
</evidence>
<organism evidence="2 3">
    <name type="scientific">Psychracetigena formicireducens</name>
    <dbReference type="NCBI Taxonomy" id="2986056"/>
    <lineage>
        <taxon>Bacteria</taxon>
        <taxon>Bacillati</taxon>
        <taxon>Candidatus Lithacetigenota</taxon>
        <taxon>Candidatus Psychracetigena</taxon>
    </lineage>
</organism>
<accession>A0A9E2BHU5</accession>
<evidence type="ECO:0000313" key="3">
    <source>
        <dbReference type="Proteomes" id="UP000811545"/>
    </source>
</evidence>
<dbReference type="EMBL" id="QLTW01000199">
    <property type="protein sequence ID" value="MBT9145861.1"/>
    <property type="molecule type" value="Genomic_DNA"/>
</dbReference>
<feature type="region of interest" description="Disordered" evidence="1">
    <location>
        <begin position="1"/>
        <end position="32"/>
    </location>
</feature>
<evidence type="ECO:0000256" key="1">
    <source>
        <dbReference type="SAM" id="MobiDB-lite"/>
    </source>
</evidence>